<feature type="region of interest" description="Disordered" evidence="1">
    <location>
        <begin position="30"/>
        <end position="68"/>
    </location>
</feature>
<protein>
    <submittedName>
        <fullName evidence="2">Tail protein</fullName>
    </submittedName>
</protein>
<evidence type="ECO:0000313" key="2">
    <source>
        <dbReference type="EMBL" id="KOE97844.1"/>
    </source>
</evidence>
<gene>
    <name evidence="2" type="ORF">W7K_17970</name>
</gene>
<proteinExistence type="predicted"/>
<organism evidence="2 3">
    <name type="scientific">Stenotrophomonas geniculata N1</name>
    <dbReference type="NCBI Taxonomy" id="1167641"/>
    <lineage>
        <taxon>Bacteria</taxon>
        <taxon>Pseudomonadati</taxon>
        <taxon>Pseudomonadota</taxon>
        <taxon>Gammaproteobacteria</taxon>
        <taxon>Lysobacterales</taxon>
        <taxon>Lysobacteraceae</taxon>
        <taxon>Stenotrophomonas</taxon>
    </lineage>
</organism>
<evidence type="ECO:0000256" key="1">
    <source>
        <dbReference type="SAM" id="MobiDB-lite"/>
    </source>
</evidence>
<dbReference type="Pfam" id="PF05069">
    <property type="entry name" value="Phage_tail_S"/>
    <property type="match status" value="1"/>
</dbReference>
<dbReference type="RefSeq" id="WP_010481659.1">
    <property type="nucleotide sequence ID" value="NZ_AJLO02000039.1"/>
</dbReference>
<comment type="caution">
    <text evidence="2">The sequence shown here is derived from an EMBL/GenBank/DDBJ whole genome shotgun (WGS) entry which is preliminary data.</text>
</comment>
<name>A0A0L8A6P7_9GAMM</name>
<evidence type="ECO:0000313" key="3">
    <source>
        <dbReference type="Proteomes" id="UP000036890"/>
    </source>
</evidence>
<dbReference type="AlphaFoldDB" id="A0A0L8A6P7"/>
<dbReference type="NCBIfam" id="TIGR01635">
    <property type="entry name" value="tail_comp_S"/>
    <property type="match status" value="1"/>
</dbReference>
<dbReference type="EMBL" id="AJLO02000039">
    <property type="protein sequence ID" value="KOE97844.1"/>
    <property type="molecule type" value="Genomic_DNA"/>
</dbReference>
<sequence>MSEDLQRLEAWVAPLLQRLKPAERSRLARKVGTAVRRSQQKRIAGQQNPDGSPFAARRNAPPRRAKAGRIKRGAMFGKIRQAKHLRVRGSASEAAVGFAGRVSRIARIHQEGRTDSVSKGGPRVTYARRVLLGFTNADEQLIRELILDHLHTL</sequence>
<dbReference type="Proteomes" id="UP000036890">
    <property type="component" value="Unassembled WGS sequence"/>
</dbReference>
<accession>A0A0L8A6P7</accession>
<dbReference type="OrthoDB" id="6402405at2"/>
<reference evidence="2 3" key="1">
    <citation type="journal article" date="2012" name="J. Bacteriol.">
        <title>Genome sequence of a novel nicotine-degrading strain, Pseudomonas geniculata N1.</title>
        <authorList>
            <person name="Tang H."/>
            <person name="Yu H."/>
            <person name="Tai C."/>
            <person name="Huang K."/>
            <person name="Liu Y."/>
            <person name="Wang L."/>
            <person name="Yao Y."/>
            <person name="Wu G."/>
            <person name="Xu P."/>
        </authorList>
    </citation>
    <scope>NUCLEOTIDE SEQUENCE [LARGE SCALE GENOMIC DNA]</scope>
    <source>
        <strain evidence="2 3">N1</strain>
    </source>
</reference>
<dbReference type="InterPro" id="IPR006522">
    <property type="entry name" value="Phage_virion_morphogenesis"/>
</dbReference>